<dbReference type="InterPro" id="IPR027375">
    <property type="entry name" value="DKNYY"/>
</dbReference>
<keyword evidence="1" id="KW-0472">Membrane</keyword>
<protein>
    <submittedName>
        <fullName evidence="2">Uncharacterized protein</fullName>
    </submittedName>
</protein>
<dbReference type="Pfam" id="PF13644">
    <property type="entry name" value="DKNYY"/>
    <property type="match status" value="2"/>
</dbReference>
<proteinExistence type="predicted"/>
<dbReference type="AlphaFoldDB" id="A0A2G9YYJ9"/>
<keyword evidence="1" id="KW-1133">Transmembrane helix</keyword>
<gene>
    <name evidence="2" type="ORF">COX36_02810</name>
</gene>
<accession>A0A2G9YYJ9</accession>
<reference evidence="2 3" key="1">
    <citation type="submission" date="2017-09" db="EMBL/GenBank/DDBJ databases">
        <title>Depth-based differentiation of microbial function through sediment-hosted aquifers and enrichment of novel symbionts in the deep terrestrial subsurface.</title>
        <authorList>
            <person name="Probst A.J."/>
            <person name="Ladd B."/>
            <person name="Jarett J.K."/>
            <person name="Geller-Mcgrath D.E."/>
            <person name="Sieber C.M."/>
            <person name="Emerson J.B."/>
            <person name="Anantharaman K."/>
            <person name="Thomas B.C."/>
            <person name="Malmstrom R."/>
            <person name="Stieglmeier M."/>
            <person name="Klingl A."/>
            <person name="Woyke T."/>
            <person name="Ryan C.M."/>
            <person name="Banfield J.F."/>
        </authorList>
    </citation>
    <scope>NUCLEOTIDE SEQUENCE [LARGE SCALE GENOMIC DNA]</scope>
    <source>
        <strain evidence="2">CG23_combo_of_CG06-09_8_20_14_all_38_19</strain>
    </source>
</reference>
<organism evidence="2 3">
    <name type="scientific">Candidatus Nealsonbacteria bacterium CG23_combo_of_CG06-09_8_20_14_all_38_19</name>
    <dbReference type="NCBI Taxonomy" id="1974721"/>
    <lineage>
        <taxon>Bacteria</taxon>
        <taxon>Candidatus Nealsoniibacteriota</taxon>
    </lineage>
</organism>
<name>A0A2G9YYJ9_9BACT</name>
<sequence length="462" mass="52768">MKINFPKFSPAKTKFIILIVLILVIIILITVIVIPILNKLGVNILKEYLGYNYWKDPFGVYIRKSEGGWCVVCPTTYYFEKIEGADPSSIKILDEYYLQDKNSIFCSNYITSRKLNISPDRFKLIGNGFYEDGVNIWKSLCAKIKKAETSNSPSENFDIDSFQLLKCGIAKDKTGIFYYPGYPTYYMPEEEIFLKANFADPDTFQLDRISNNICFFKDKNFSYQRASESKGLIIIESGNAMSDAYKELGCGFKLIDGKVYWQSKLVEGADAASFEPYINKKENYCRSGTYASDNKNVFYEDKLLAQADLSTFTVIDTVGDYGAAFDKYHRYYYGENIEFSPGKAEAYARAYKTLQYQKEIFPDVIITSDRIEVDLGACKPNPEIGSGGTGIKEAWSIGPKSITVKGKEDNYCLLEFRTEYMIFYDCRIPDEGKLILGYDEEFGSLNLSLDPYKYCESLVIRH</sequence>
<feature type="transmembrane region" description="Helical" evidence="1">
    <location>
        <begin position="15"/>
        <end position="37"/>
    </location>
</feature>
<evidence type="ECO:0000256" key="1">
    <source>
        <dbReference type="SAM" id="Phobius"/>
    </source>
</evidence>
<evidence type="ECO:0000313" key="3">
    <source>
        <dbReference type="Proteomes" id="UP000230273"/>
    </source>
</evidence>
<evidence type="ECO:0000313" key="2">
    <source>
        <dbReference type="EMBL" id="PIP23531.1"/>
    </source>
</evidence>
<keyword evidence="1" id="KW-0812">Transmembrane</keyword>
<dbReference type="EMBL" id="PCRP01000045">
    <property type="protein sequence ID" value="PIP23531.1"/>
    <property type="molecule type" value="Genomic_DNA"/>
</dbReference>
<dbReference type="Proteomes" id="UP000230273">
    <property type="component" value="Unassembled WGS sequence"/>
</dbReference>
<comment type="caution">
    <text evidence="2">The sequence shown here is derived from an EMBL/GenBank/DDBJ whole genome shotgun (WGS) entry which is preliminary data.</text>
</comment>